<name>A0A3N4KXI0_9PEZI</name>
<dbReference type="InterPro" id="IPR035979">
    <property type="entry name" value="RBD_domain_sf"/>
</dbReference>
<evidence type="ECO:0000256" key="2">
    <source>
        <dbReference type="SAM" id="MobiDB-lite"/>
    </source>
</evidence>
<dbReference type="GO" id="GO:0003723">
    <property type="term" value="F:RNA binding"/>
    <property type="evidence" value="ECO:0007669"/>
    <property type="project" value="UniProtKB-UniRule"/>
</dbReference>
<evidence type="ECO:0000313" key="4">
    <source>
        <dbReference type="EMBL" id="RPB15236.1"/>
    </source>
</evidence>
<feature type="domain" description="RRM" evidence="3">
    <location>
        <begin position="378"/>
        <end position="449"/>
    </location>
</feature>
<dbReference type="Gene3D" id="3.30.70.330">
    <property type="match status" value="1"/>
</dbReference>
<dbReference type="InterPro" id="IPR034167">
    <property type="entry name" value="Nab3_RRM"/>
</dbReference>
<dbReference type="CDD" id="cd12342">
    <property type="entry name" value="RRM_Nab3p"/>
    <property type="match status" value="1"/>
</dbReference>
<evidence type="ECO:0000259" key="3">
    <source>
        <dbReference type="PROSITE" id="PS50102"/>
    </source>
</evidence>
<feature type="compositionally biased region" description="Low complexity" evidence="2">
    <location>
        <begin position="785"/>
        <end position="806"/>
    </location>
</feature>
<feature type="compositionally biased region" description="Polar residues" evidence="2">
    <location>
        <begin position="323"/>
        <end position="337"/>
    </location>
</feature>
<keyword evidence="5" id="KW-1185">Reference proteome</keyword>
<feature type="region of interest" description="Disordered" evidence="2">
    <location>
        <begin position="736"/>
        <end position="768"/>
    </location>
</feature>
<feature type="region of interest" description="Disordered" evidence="2">
    <location>
        <begin position="678"/>
        <end position="708"/>
    </location>
</feature>
<dbReference type="SUPFAM" id="SSF52954">
    <property type="entry name" value="Class II aaRS ABD-related"/>
    <property type="match status" value="1"/>
</dbReference>
<feature type="compositionally biased region" description="Low complexity" evidence="2">
    <location>
        <begin position="691"/>
        <end position="708"/>
    </location>
</feature>
<feature type="compositionally biased region" description="Low complexity" evidence="2">
    <location>
        <begin position="253"/>
        <end position="262"/>
    </location>
</feature>
<feature type="compositionally biased region" description="Basic and acidic residues" evidence="2">
    <location>
        <begin position="498"/>
        <end position="517"/>
    </location>
</feature>
<feature type="compositionally biased region" description="Polar residues" evidence="2">
    <location>
        <begin position="64"/>
        <end position="74"/>
    </location>
</feature>
<evidence type="ECO:0000313" key="5">
    <source>
        <dbReference type="Proteomes" id="UP000277580"/>
    </source>
</evidence>
<dbReference type="InterPro" id="IPR012677">
    <property type="entry name" value="Nucleotide-bd_a/b_plait_sf"/>
</dbReference>
<feature type="compositionally biased region" description="Low complexity" evidence="2">
    <location>
        <begin position="102"/>
        <end position="138"/>
    </location>
</feature>
<feature type="region of interest" description="Disordered" evidence="2">
    <location>
        <begin position="785"/>
        <end position="820"/>
    </location>
</feature>
<feature type="region of interest" description="Disordered" evidence="2">
    <location>
        <begin position="440"/>
        <end position="563"/>
    </location>
</feature>
<dbReference type="InterPro" id="IPR000504">
    <property type="entry name" value="RRM_dom"/>
</dbReference>
<dbReference type="PROSITE" id="PS50102">
    <property type="entry name" value="RRM"/>
    <property type="match status" value="1"/>
</dbReference>
<reference evidence="4 5" key="1">
    <citation type="journal article" date="2018" name="Nat. Ecol. Evol.">
        <title>Pezizomycetes genomes reveal the molecular basis of ectomycorrhizal truffle lifestyle.</title>
        <authorList>
            <person name="Murat C."/>
            <person name="Payen T."/>
            <person name="Noel B."/>
            <person name="Kuo A."/>
            <person name="Morin E."/>
            <person name="Chen J."/>
            <person name="Kohler A."/>
            <person name="Krizsan K."/>
            <person name="Balestrini R."/>
            <person name="Da Silva C."/>
            <person name="Montanini B."/>
            <person name="Hainaut M."/>
            <person name="Levati E."/>
            <person name="Barry K.W."/>
            <person name="Belfiori B."/>
            <person name="Cichocki N."/>
            <person name="Clum A."/>
            <person name="Dockter R.B."/>
            <person name="Fauchery L."/>
            <person name="Guy J."/>
            <person name="Iotti M."/>
            <person name="Le Tacon F."/>
            <person name="Lindquist E.A."/>
            <person name="Lipzen A."/>
            <person name="Malagnac F."/>
            <person name="Mello A."/>
            <person name="Molinier V."/>
            <person name="Miyauchi S."/>
            <person name="Poulain J."/>
            <person name="Riccioni C."/>
            <person name="Rubini A."/>
            <person name="Sitrit Y."/>
            <person name="Splivallo R."/>
            <person name="Traeger S."/>
            <person name="Wang M."/>
            <person name="Zifcakova L."/>
            <person name="Wipf D."/>
            <person name="Zambonelli A."/>
            <person name="Paolocci F."/>
            <person name="Nowrousian M."/>
            <person name="Ottonello S."/>
            <person name="Baldrian P."/>
            <person name="Spatafora J.W."/>
            <person name="Henrissat B."/>
            <person name="Nagy L.G."/>
            <person name="Aury J.M."/>
            <person name="Wincker P."/>
            <person name="Grigoriev I.V."/>
            <person name="Bonfante P."/>
            <person name="Martin F.M."/>
        </authorList>
    </citation>
    <scope>NUCLEOTIDE SEQUENCE [LARGE SCALE GENOMIC DNA]</scope>
    <source>
        <strain evidence="4 5">CCBAS932</strain>
    </source>
</reference>
<dbReference type="SUPFAM" id="SSF54928">
    <property type="entry name" value="RNA-binding domain, RBD"/>
    <property type="match status" value="1"/>
</dbReference>
<dbReference type="EMBL" id="ML119114">
    <property type="protein sequence ID" value="RPB15236.1"/>
    <property type="molecule type" value="Genomic_DNA"/>
</dbReference>
<feature type="region of interest" description="Disordered" evidence="2">
    <location>
        <begin position="244"/>
        <end position="349"/>
    </location>
</feature>
<dbReference type="PANTHER" id="PTHR23295">
    <property type="entry name" value="NUCLEAR RECEPTOR COACTIVATOR 5-RELATED"/>
    <property type="match status" value="1"/>
</dbReference>
<dbReference type="InterPro" id="IPR052600">
    <property type="entry name" value="Nuc_rcpt_coact/corep"/>
</dbReference>
<dbReference type="SMART" id="SM00360">
    <property type="entry name" value="RRM"/>
    <property type="match status" value="1"/>
</dbReference>
<gene>
    <name evidence="4" type="ORF">P167DRAFT_571711</name>
</gene>
<keyword evidence="1" id="KW-0694">RNA-binding</keyword>
<dbReference type="Pfam" id="PF00076">
    <property type="entry name" value="RRM_1"/>
    <property type="match status" value="1"/>
</dbReference>
<dbReference type="PANTHER" id="PTHR23295:SF6">
    <property type="entry name" value="NEOSIN, ISOFORM A"/>
    <property type="match status" value="1"/>
</dbReference>
<evidence type="ECO:0000256" key="1">
    <source>
        <dbReference type="PROSITE-ProRule" id="PRU00176"/>
    </source>
</evidence>
<feature type="compositionally biased region" description="Low complexity" evidence="2">
    <location>
        <begin position="272"/>
        <end position="286"/>
    </location>
</feature>
<accession>A0A3N4KXI0</accession>
<dbReference type="STRING" id="1392247.A0A3N4KXI0"/>
<dbReference type="Proteomes" id="UP000277580">
    <property type="component" value="Unassembled WGS sequence"/>
</dbReference>
<protein>
    <recommendedName>
        <fullName evidence="3">RRM domain-containing protein</fullName>
    </recommendedName>
</protein>
<organism evidence="4 5">
    <name type="scientific">Morchella conica CCBAS932</name>
    <dbReference type="NCBI Taxonomy" id="1392247"/>
    <lineage>
        <taxon>Eukaryota</taxon>
        <taxon>Fungi</taxon>
        <taxon>Dikarya</taxon>
        <taxon>Ascomycota</taxon>
        <taxon>Pezizomycotina</taxon>
        <taxon>Pezizomycetes</taxon>
        <taxon>Pezizales</taxon>
        <taxon>Morchellaceae</taxon>
        <taxon>Morchella</taxon>
    </lineage>
</organism>
<feature type="region of interest" description="Disordered" evidence="2">
    <location>
        <begin position="1"/>
        <end position="138"/>
    </location>
</feature>
<dbReference type="InParanoid" id="A0A3N4KXI0"/>
<sequence length="862" mass="94949">MSENQSSPPAPDPPAISPNYLQDTYTVDESIEKREMLSPVSPRPVHVAEPDDNLVLRNQMDPVFNSTDTHTNPHQPIPDFNSLGFGGSHPHTLGSSTSWIEQQQSHSQQQQNMPMSSTSATNNTNGSIPSSLPSSSSSLAADPIVRNALPSAINFGNGNVPDAINGTNGVMMNKDSSSLAAADSTSVTPPRAHVYSLPNSLTNNVDLQALLTKLSPSMTQQTVSPQSSQVTSATVPAAATVTAPAAAPPAPAPAHVSSPSQARVPSLPKPPTQAQVPNQPPAQNHQTTHPLPQPPATSAVNGTSGHSSHPAGYPASLPPPPNFNQHRQQVPDSPTGTEENEEDNRPFTAEEEEAYDRFLSDERDYVTQGQWDRFPAGSRLFIGNLPTEKVTKRDLFRTFHKHGRLAQVSIKQAYGFVQFLDTASCASALRFEQGASVRGRKMHLEVSKPQRNTRPPPSDSNPSRGANRRSRSPDYGRSMSPRGRGGSTFRGGRNSGDFTDRGFTRGGRDARDHEYPARRSSPPPRYRARDDYRPHHRDRTRSPPGRYRQRTRSPPVVEELPRRDPKEVPEVQALVMDEVDRNFIWWIERSFRDRGLSFDSVFLNPRIPLEPLVKQQILEGVQAIVFLSRQMQGSSKISIQVFDRRGDGEATYDQYDDLDPSIAAEIVYRAKLAHAPQPPMQVPTYGGYGIPQQQQQQQPQQPQQQPMLQQAAIPNLANVLGALDPATLKTLLANLQQQQQPQQPQQMQPQIHQQHQQHHQQQPHMLQAQQPQLGQDLAALLSLPLQQQQQQQQPQQNHSLNNNSNPYGVQPNPGYGPNAGLAALLGQVQQGNVQVPQQGQSPAQMQAIMDELVRWQPNKPQN</sequence>
<dbReference type="AlphaFoldDB" id="A0A3N4KXI0"/>
<feature type="compositionally biased region" description="Polar residues" evidence="2">
    <location>
        <begin position="296"/>
        <end position="307"/>
    </location>
</feature>
<dbReference type="OrthoDB" id="10044938at2759"/>
<proteinExistence type="predicted"/>